<dbReference type="PROSITE" id="PS00873">
    <property type="entry name" value="NA_ALANINE_SYMP"/>
    <property type="match status" value="1"/>
</dbReference>
<keyword evidence="5 8" id="KW-0812">Transmembrane</keyword>
<name>J0MRV4_9ACTO</name>
<dbReference type="PANTHER" id="PTHR30330:SF3">
    <property type="entry name" value="TRANSCRIPTIONAL REGULATOR, LRP FAMILY"/>
    <property type="match status" value="1"/>
</dbReference>
<keyword evidence="4 8" id="KW-1003">Cell membrane</keyword>
<keyword evidence="8" id="KW-0769">Symport</keyword>
<dbReference type="Gene3D" id="1.20.1740.10">
    <property type="entry name" value="Amino acid/polyamine transporter I"/>
    <property type="match status" value="1"/>
</dbReference>
<feature type="transmembrane region" description="Helical" evidence="8">
    <location>
        <begin position="207"/>
        <end position="228"/>
    </location>
</feature>
<keyword evidence="6 8" id="KW-1133">Transmembrane helix</keyword>
<dbReference type="RefSeq" id="WP_008733602.1">
    <property type="nucleotide sequence ID" value="NZ_AKFT01000211.1"/>
</dbReference>
<dbReference type="InterPro" id="IPR001463">
    <property type="entry name" value="Na/Ala_symport"/>
</dbReference>
<comment type="subcellular location">
    <subcellularLocation>
        <location evidence="1 8">Cell membrane</location>
        <topology evidence="1 8">Multi-pass membrane protein</topology>
    </subcellularLocation>
</comment>
<keyword evidence="10" id="KW-1185">Reference proteome</keyword>
<gene>
    <name evidence="9" type="primary">agcS_5</name>
    <name evidence="9" type="ORF">HMPREF1318_1415</name>
</gene>
<dbReference type="OrthoDB" id="9806926at2"/>
<feature type="transmembrane region" description="Helical" evidence="8">
    <location>
        <begin position="124"/>
        <end position="145"/>
    </location>
</feature>
<feature type="transmembrane region" description="Helical" evidence="8">
    <location>
        <begin position="240"/>
        <end position="258"/>
    </location>
</feature>
<organism evidence="9 10">
    <name type="scientific">Actinomyces massiliensis F0489</name>
    <dbReference type="NCBI Taxonomy" id="1125718"/>
    <lineage>
        <taxon>Bacteria</taxon>
        <taxon>Bacillati</taxon>
        <taxon>Actinomycetota</taxon>
        <taxon>Actinomycetes</taxon>
        <taxon>Actinomycetales</taxon>
        <taxon>Actinomycetaceae</taxon>
        <taxon>Actinomyces</taxon>
    </lineage>
</organism>
<evidence type="ECO:0000256" key="5">
    <source>
        <dbReference type="ARBA" id="ARBA00022692"/>
    </source>
</evidence>
<sequence length="496" mass="51155">MLDPTFAAAHPIAGSAAPAGALSALSDGLEAFDAFLWGPWLLIPLLLGTGVVLTIRLRGLQVRKLGPALRFAFLQRDGGGEDASAEGDISHYQALTTALAATVGVGNIVGVATAIHLGGPGALFWMWVTALFGMASKYAEAFLAVRFRTVDARGRQSGGPQYYLMRAVPGVAGKALSIFFACAAILASFGIGSMTQSNAVAAQLHNSFGWDGAVVGIALAIAVGAVLLGGIEAIGTVTSAFVPMMIVFYVGGCFYILAANASGIPAALGLVLGGAFTGHGALGGFAGSTFLMAVQFGAARGIFSNESGMGSAAIAAAAARTNHPTRQGLVSMTQTFIDTIVVVTCTGLVILTTGTWTGSDPATMTGDAFTHGLPGEWGHYIVSVSIVFLAASTILGWAYYGDRCAERLVGVHGVLPFRLIFTCVVFLGAVTELKDVWTFADIANGLMAIPNLIGLLVLSGLIARETASYLEQDPHLRRRGDDFDSLPQTAADDCAN</sequence>
<dbReference type="EMBL" id="AKFT01000211">
    <property type="protein sequence ID" value="EJF36989.1"/>
    <property type="molecule type" value="Genomic_DNA"/>
</dbReference>
<dbReference type="PRINTS" id="PR00175">
    <property type="entry name" value="NAALASMPORT"/>
</dbReference>
<evidence type="ECO:0000256" key="8">
    <source>
        <dbReference type="RuleBase" id="RU363064"/>
    </source>
</evidence>
<feature type="transmembrane region" description="Helical" evidence="8">
    <location>
        <begin position="175"/>
        <end position="195"/>
    </location>
</feature>
<dbReference type="GO" id="GO:0005283">
    <property type="term" value="F:amino acid:sodium symporter activity"/>
    <property type="evidence" value="ECO:0007669"/>
    <property type="project" value="InterPro"/>
</dbReference>
<evidence type="ECO:0000256" key="6">
    <source>
        <dbReference type="ARBA" id="ARBA00022989"/>
    </source>
</evidence>
<evidence type="ECO:0000256" key="1">
    <source>
        <dbReference type="ARBA" id="ARBA00004651"/>
    </source>
</evidence>
<feature type="transmembrane region" description="Helical" evidence="8">
    <location>
        <begin position="377"/>
        <end position="401"/>
    </location>
</feature>
<comment type="caution">
    <text evidence="9">The sequence shown here is derived from an EMBL/GenBank/DDBJ whole genome shotgun (WGS) entry which is preliminary data.</text>
</comment>
<dbReference type="AlphaFoldDB" id="J0MRV4"/>
<accession>J0MRV4</accession>
<dbReference type="eggNOG" id="COG1115">
    <property type="taxonomic scope" value="Bacteria"/>
</dbReference>
<proteinExistence type="inferred from homology"/>
<dbReference type="PATRIC" id="fig|1125718.3.peg.2695"/>
<evidence type="ECO:0000256" key="2">
    <source>
        <dbReference type="ARBA" id="ARBA00009261"/>
    </source>
</evidence>
<feature type="transmembrane region" description="Helical" evidence="8">
    <location>
        <begin position="34"/>
        <end position="55"/>
    </location>
</feature>
<feature type="transmembrane region" description="Helical" evidence="8">
    <location>
        <begin position="98"/>
        <end position="118"/>
    </location>
</feature>
<dbReference type="PANTHER" id="PTHR30330">
    <property type="entry name" value="AGSS FAMILY TRANSPORTER, SODIUM-ALANINE"/>
    <property type="match status" value="1"/>
</dbReference>
<dbReference type="Pfam" id="PF01235">
    <property type="entry name" value="Na_Ala_symp"/>
    <property type="match status" value="1"/>
</dbReference>
<feature type="transmembrane region" description="Helical" evidence="8">
    <location>
        <begin position="442"/>
        <end position="463"/>
    </location>
</feature>
<feature type="transmembrane region" description="Helical" evidence="8">
    <location>
        <begin position="264"/>
        <end position="294"/>
    </location>
</feature>
<reference evidence="9 10" key="1">
    <citation type="submission" date="2012-05" db="EMBL/GenBank/DDBJ databases">
        <authorList>
            <person name="Harkins D.M."/>
            <person name="Madupu R."/>
            <person name="Durkin A.S."/>
            <person name="Torralba M."/>
            <person name="Methe B."/>
            <person name="Sutton G.G."/>
            <person name="Nelson K.E."/>
        </authorList>
    </citation>
    <scope>NUCLEOTIDE SEQUENCE [LARGE SCALE GENOMIC DNA]</scope>
    <source>
        <strain evidence="9 10">F0489</strain>
    </source>
</reference>
<evidence type="ECO:0000256" key="7">
    <source>
        <dbReference type="ARBA" id="ARBA00023136"/>
    </source>
</evidence>
<dbReference type="NCBIfam" id="TIGR00835">
    <property type="entry name" value="agcS"/>
    <property type="match status" value="1"/>
</dbReference>
<comment type="similarity">
    <text evidence="2 8">Belongs to the alanine or glycine:cation symporter (AGCS) (TC 2.A.25) family.</text>
</comment>
<dbReference type="GO" id="GO:0005886">
    <property type="term" value="C:plasma membrane"/>
    <property type="evidence" value="ECO:0007669"/>
    <property type="project" value="UniProtKB-SubCell"/>
</dbReference>
<protein>
    <submittedName>
        <fullName evidence="9">Amino acid carrier protein</fullName>
    </submittedName>
</protein>
<evidence type="ECO:0000313" key="10">
    <source>
        <dbReference type="Proteomes" id="UP000002941"/>
    </source>
</evidence>
<evidence type="ECO:0000313" key="9">
    <source>
        <dbReference type="EMBL" id="EJF36989.1"/>
    </source>
</evidence>
<feature type="transmembrane region" description="Helical" evidence="8">
    <location>
        <begin position="336"/>
        <end position="357"/>
    </location>
</feature>
<dbReference type="Proteomes" id="UP000002941">
    <property type="component" value="Unassembled WGS sequence"/>
</dbReference>
<keyword evidence="7 8" id="KW-0472">Membrane</keyword>
<keyword evidence="3 8" id="KW-0813">Transport</keyword>
<evidence type="ECO:0000256" key="4">
    <source>
        <dbReference type="ARBA" id="ARBA00022475"/>
    </source>
</evidence>
<evidence type="ECO:0000256" key="3">
    <source>
        <dbReference type="ARBA" id="ARBA00022448"/>
    </source>
</evidence>
<feature type="transmembrane region" description="Helical" evidence="8">
    <location>
        <begin position="408"/>
        <end position="430"/>
    </location>
</feature>